<keyword evidence="1" id="KW-0812">Transmembrane</keyword>
<evidence type="ECO:0000256" key="1">
    <source>
        <dbReference type="SAM" id="Phobius"/>
    </source>
</evidence>
<evidence type="ECO:0008006" key="4">
    <source>
        <dbReference type="Google" id="ProtNLM"/>
    </source>
</evidence>
<dbReference type="EMBL" id="JAEAGR010000003">
    <property type="protein sequence ID" value="MBH1940083.1"/>
    <property type="molecule type" value="Genomic_DNA"/>
</dbReference>
<feature type="transmembrane region" description="Helical" evidence="1">
    <location>
        <begin position="37"/>
        <end position="55"/>
    </location>
</feature>
<comment type="caution">
    <text evidence="2">The sequence shown here is derived from an EMBL/GenBank/DDBJ whole genome shotgun (WGS) entry which is preliminary data.</text>
</comment>
<keyword evidence="1" id="KW-0472">Membrane</keyword>
<proteinExistence type="predicted"/>
<name>A0A8J7KZF2_9FIRM</name>
<feature type="transmembrane region" description="Helical" evidence="1">
    <location>
        <begin position="148"/>
        <end position="173"/>
    </location>
</feature>
<feature type="transmembrane region" description="Helical" evidence="1">
    <location>
        <begin position="204"/>
        <end position="222"/>
    </location>
</feature>
<evidence type="ECO:0000313" key="2">
    <source>
        <dbReference type="EMBL" id="MBH1940083.1"/>
    </source>
</evidence>
<gene>
    <name evidence="2" type="ORF">I5677_04130</name>
</gene>
<feature type="transmembrane region" description="Helical" evidence="1">
    <location>
        <begin position="67"/>
        <end position="87"/>
    </location>
</feature>
<keyword evidence="3" id="KW-1185">Reference proteome</keyword>
<organism evidence="2 3">
    <name type="scientific">Mobilitalea sibirica</name>
    <dbReference type="NCBI Taxonomy" id="1462919"/>
    <lineage>
        <taxon>Bacteria</taxon>
        <taxon>Bacillati</taxon>
        <taxon>Bacillota</taxon>
        <taxon>Clostridia</taxon>
        <taxon>Lachnospirales</taxon>
        <taxon>Lachnospiraceae</taxon>
        <taxon>Mobilitalea</taxon>
    </lineage>
</organism>
<dbReference type="InterPro" id="IPR008875">
    <property type="entry name" value="TraX"/>
</dbReference>
<keyword evidence="1" id="KW-1133">Transmembrane helix</keyword>
<accession>A0A8J7KZF2</accession>
<feature type="transmembrane region" description="Helical" evidence="1">
    <location>
        <begin position="123"/>
        <end position="142"/>
    </location>
</feature>
<feature type="transmembrane region" description="Helical" evidence="1">
    <location>
        <begin position="93"/>
        <end position="111"/>
    </location>
</feature>
<protein>
    <recommendedName>
        <fullName evidence="4">Conjugal transfer protein TraX</fullName>
    </recommendedName>
</protein>
<evidence type="ECO:0000313" key="3">
    <source>
        <dbReference type="Proteomes" id="UP000623269"/>
    </source>
</evidence>
<feature type="transmembrane region" description="Helical" evidence="1">
    <location>
        <begin position="180"/>
        <end position="198"/>
    </location>
</feature>
<sequence>MSSFVLKLIAIITMLIDHVGAVFITNSNTIEWLVFRGIGRLAFPIFAFLIVEGLYHTKDVYKYITRMGIFALISEIPFDLAFYGSVLEFKHQNIFFTLTLGLIVINIMHTVEEKYQKDILRINIINAALTLAFSFLAALLNLDYQHLGILLIVGFYLFRGNKVLNVMSILIVLGYLNGDFLFGILAACSMFFIGFYNGERGKNIKYLFYVFYPAHLVIIYLIDRFV</sequence>
<dbReference type="AlphaFoldDB" id="A0A8J7KZF2"/>
<dbReference type="Proteomes" id="UP000623269">
    <property type="component" value="Unassembled WGS sequence"/>
</dbReference>
<reference evidence="2" key="1">
    <citation type="submission" date="2020-12" db="EMBL/GenBank/DDBJ databases">
        <title>M. sibirica DSM 26468T genome.</title>
        <authorList>
            <person name="Thieme N."/>
            <person name="Rettenmaier R."/>
            <person name="Zverlov V."/>
            <person name="Liebl W."/>
        </authorList>
    </citation>
    <scope>NUCLEOTIDE SEQUENCE</scope>
    <source>
        <strain evidence="2">DSM 26468</strain>
    </source>
</reference>
<dbReference type="Pfam" id="PF05857">
    <property type="entry name" value="TraX"/>
    <property type="match status" value="1"/>
</dbReference>
<dbReference type="RefSeq" id="WP_197660305.1">
    <property type="nucleotide sequence ID" value="NZ_JAEAGR010000003.1"/>
</dbReference>